<dbReference type="PANTHER" id="PTHR31465:SF8">
    <property type="entry name" value="DOMAIN PROTEIN, PUTATIVE (AFU_ORTHOLOGUE AFUA_6G14140)-RELATED"/>
    <property type="match status" value="1"/>
</dbReference>
<evidence type="ECO:0000313" key="6">
    <source>
        <dbReference type="EMBL" id="KAJ4145862.1"/>
    </source>
</evidence>
<comment type="caution">
    <text evidence="6">The sequence shown here is derived from an EMBL/GenBank/DDBJ whole genome shotgun (WGS) entry which is preliminary data.</text>
</comment>
<name>A0A9W8Q659_AKAMU</name>
<dbReference type="GO" id="GO:0000324">
    <property type="term" value="C:fungal-type vacuole"/>
    <property type="evidence" value="ECO:0007669"/>
    <property type="project" value="TreeGrafter"/>
</dbReference>
<evidence type="ECO:0000256" key="2">
    <source>
        <dbReference type="ARBA" id="ARBA00022692"/>
    </source>
</evidence>
<dbReference type="Proteomes" id="UP001144673">
    <property type="component" value="Chromosome 2"/>
</dbReference>
<gene>
    <name evidence="6" type="ORF">LMH87_004694</name>
</gene>
<dbReference type="InterPro" id="IPR007568">
    <property type="entry name" value="RTA1"/>
</dbReference>
<keyword evidence="3 5" id="KW-1133">Transmembrane helix</keyword>
<comment type="subcellular location">
    <subcellularLocation>
        <location evidence="1">Membrane</location>
        <topology evidence="1">Multi-pass membrane protein</topology>
    </subcellularLocation>
</comment>
<dbReference type="GO" id="GO:0005886">
    <property type="term" value="C:plasma membrane"/>
    <property type="evidence" value="ECO:0007669"/>
    <property type="project" value="TreeGrafter"/>
</dbReference>
<dbReference type="RefSeq" id="XP_056049532.1">
    <property type="nucleotide sequence ID" value="XM_056195954.1"/>
</dbReference>
<sequence length="256" mass="28030">MQTFLGIRYKVKSSSWVVGVACFGEVLGYAARVVLSKNPFDEYALATQYVALIGASGFFAAGVYLSLKYAVLAISPQHSIIRPKLYTWIFISCDVVCLILQVDASGVASAANTDSKITTTNLNIVLLVGICLQALTLLVFGVMAGLYARAVFRNRRTLEPAAAKLLRSRQFRKFVLAMSLAYLVLLIRSLYRIGAYSGGWKNSISRDQVSFMILDGLMCVFAALAMTLIQPGIYFKAMSSQNRDHHSQGQKSNGIV</sequence>
<evidence type="ECO:0000313" key="7">
    <source>
        <dbReference type="Proteomes" id="UP001144673"/>
    </source>
</evidence>
<dbReference type="GeneID" id="80891853"/>
<feature type="transmembrane region" description="Helical" evidence="5">
    <location>
        <begin position="47"/>
        <end position="65"/>
    </location>
</feature>
<keyword evidence="2 5" id="KW-0812">Transmembrane</keyword>
<feature type="transmembrane region" description="Helical" evidence="5">
    <location>
        <begin position="211"/>
        <end position="235"/>
    </location>
</feature>
<organism evidence="6 7">
    <name type="scientific">Akanthomyces muscarius</name>
    <name type="common">Entomopathogenic fungus</name>
    <name type="synonym">Lecanicillium muscarium</name>
    <dbReference type="NCBI Taxonomy" id="2231603"/>
    <lineage>
        <taxon>Eukaryota</taxon>
        <taxon>Fungi</taxon>
        <taxon>Dikarya</taxon>
        <taxon>Ascomycota</taxon>
        <taxon>Pezizomycotina</taxon>
        <taxon>Sordariomycetes</taxon>
        <taxon>Hypocreomycetidae</taxon>
        <taxon>Hypocreales</taxon>
        <taxon>Cordycipitaceae</taxon>
        <taxon>Akanthomyces</taxon>
    </lineage>
</organism>
<dbReference type="PANTHER" id="PTHR31465">
    <property type="entry name" value="PROTEIN RTA1-RELATED"/>
    <property type="match status" value="1"/>
</dbReference>
<evidence type="ECO:0000256" key="4">
    <source>
        <dbReference type="ARBA" id="ARBA00023136"/>
    </source>
</evidence>
<feature type="transmembrane region" description="Helical" evidence="5">
    <location>
        <begin position="16"/>
        <end position="35"/>
    </location>
</feature>
<keyword evidence="4 5" id="KW-0472">Membrane</keyword>
<dbReference type="AlphaFoldDB" id="A0A9W8Q659"/>
<proteinExistence type="predicted"/>
<accession>A0A9W8Q659</accession>
<dbReference type="KEGG" id="amus:LMH87_004694"/>
<evidence type="ECO:0000256" key="5">
    <source>
        <dbReference type="SAM" id="Phobius"/>
    </source>
</evidence>
<dbReference type="EMBL" id="JAJHUN010000011">
    <property type="protein sequence ID" value="KAJ4145862.1"/>
    <property type="molecule type" value="Genomic_DNA"/>
</dbReference>
<feature type="transmembrane region" description="Helical" evidence="5">
    <location>
        <begin position="124"/>
        <end position="148"/>
    </location>
</feature>
<keyword evidence="7" id="KW-1185">Reference proteome</keyword>
<feature type="transmembrane region" description="Helical" evidence="5">
    <location>
        <begin position="174"/>
        <end position="191"/>
    </location>
</feature>
<evidence type="ECO:0008006" key="8">
    <source>
        <dbReference type="Google" id="ProtNLM"/>
    </source>
</evidence>
<evidence type="ECO:0000256" key="1">
    <source>
        <dbReference type="ARBA" id="ARBA00004141"/>
    </source>
</evidence>
<evidence type="ECO:0000256" key="3">
    <source>
        <dbReference type="ARBA" id="ARBA00022989"/>
    </source>
</evidence>
<dbReference type="Pfam" id="PF04479">
    <property type="entry name" value="RTA1"/>
    <property type="match status" value="1"/>
</dbReference>
<reference evidence="6" key="1">
    <citation type="journal article" date="2023" name="Access Microbiol">
        <title>De-novo genome assembly for Akanthomyces muscarius, a biocontrol agent of insect agricultural pests.</title>
        <authorList>
            <person name="Erdos Z."/>
            <person name="Studholme D.J."/>
            <person name="Raymond B."/>
            <person name="Sharma M."/>
        </authorList>
    </citation>
    <scope>NUCLEOTIDE SEQUENCE</scope>
    <source>
        <strain evidence="6">Ve6</strain>
    </source>
</reference>
<feature type="transmembrane region" description="Helical" evidence="5">
    <location>
        <begin position="85"/>
        <end position="104"/>
    </location>
</feature>
<protein>
    <recommendedName>
        <fullName evidence="8">RTA1 domain protein</fullName>
    </recommendedName>
</protein>